<dbReference type="Proteomes" id="UP000309676">
    <property type="component" value="Unassembled WGS sequence"/>
</dbReference>
<evidence type="ECO:0000256" key="2">
    <source>
        <dbReference type="ARBA" id="ARBA00023125"/>
    </source>
</evidence>
<dbReference type="InterPro" id="IPR018062">
    <property type="entry name" value="HTH_AraC-typ_CS"/>
</dbReference>
<dbReference type="SMART" id="SM00342">
    <property type="entry name" value="HTH_ARAC"/>
    <property type="match status" value="1"/>
</dbReference>
<evidence type="ECO:0000313" key="6">
    <source>
        <dbReference type="EMBL" id="TLS48693.1"/>
    </source>
</evidence>
<protein>
    <submittedName>
        <fullName evidence="6">AraC family transcriptional regulator</fullName>
    </submittedName>
</protein>
<dbReference type="PANTHER" id="PTHR46796">
    <property type="entry name" value="HTH-TYPE TRANSCRIPTIONAL ACTIVATOR RHAS-RELATED"/>
    <property type="match status" value="1"/>
</dbReference>
<dbReference type="GO" id="GO:0003700">
    <property type="term" value="F:DNA-binding transcription factor activity"/>
    <property type="evidence" value="ECO:0007669"/>
    <property type="project" value="InterPro"/>
</dbReference>
<dbReference type="InterPro" id="IPR014710">
    <property type="entry name" value="RmlC-like_jellyroll"/>
</dbReference>
<sequence length="279" mass="31554">MYVEQFRLSRNFAFFRGRGTDEAHELHIHDCLEVGALLEDELEYRFGGRTYEGRPGDVFLCRPFEPHWSFAKPGGRFEQIIALFTPAAIRSLPDRGRLLAPFYAGVDVPPVIPGDAPQARAIVNAARRAMETQERAEPAWVTRQFMYLIDILLQVDDYALATQRAGAGSEPPSRAEAAEWVGLLLDCYRDPEAGEKLIQGAGVGRTLLYREFRNMTGLSPQAFINRLRVHTAMDLLRSTDEPMIELAESSGFQSLSAFNKQFRAYVGCAPREYRSRFRT</sequence>
<evidence type="ECO:0000313" key="7">
    <source>
        <dbReference type="Proteomes" id="UP000309676"/>
    </source>
</evidence>
<keyword evidence="1" id="KW-0805">Transcription regulation</keyword>
<evidence type="ECO:0000256" key="1">
    <source>
        <dbReference type="ARBA" id="ARBA00023015"/>
    </source>
</evidence>
<keyword evidence="7" id="KW-1185">Reference proteome</keyword>
<evidence type="ECO:0000256" key="4">
    <source>
        <dbReference type="ARBA" id="ARBA00023163"/>
    </source>
</evidence>
<dbReference type="InterPro" id="IPR018060">
    <property type="entry name" value="HTH_AraC"/>
</dbReference>
<gene>
    <name evidence="6" type="ORF">FE782_29045</name>
</gene>
<dbReference type="PROSITE" id="PS01124">
    <property type="entry name" value="HTH_ARAC_FAMILY_2"/>
    <property type="match status" value="1"/>
</dbReference>
<dbReference type="InterPro" id="IPR003313">
    <property type="entry name" value="AraC-bd"/>
</dbReference>
<dbReference type="InterPro" id="IPR050204">
    <property type="entry name" value="AraC_XylS_family_regulators"/>
</dbReference>
<keyword evidence="3" id="KW-0010">Activator</keyword>
<dbReference type="SUPFAM" id="SSF46689">
    <property type="entry name" value="Homeodomain-like"/>
    <property type="match status" value="1"/>
</dbReference>
<dbReference type="AlphaFoldDB" id="A0A5R9G7H3"/>
<proteinExistence type="predicted"/>
<dbReference type="RefSeq" id="WP_138197861.1">
    <property type="nucleotide sequence ID" value="NZ_VCIW01000030.1"/>
</dbReference>
<name>A0A5R9G7H3_9BACL</name>
<keyword evidence="2" id="KW-0238">DNA-binding</keyword>
<dbReference type="Gene3D" id="2.60.120.10">
    <property type="entry name" value="Jelly Rolls"/>
    <property type="match status" value="1"/>
</dbReference>
<dbReference type="GO" id="GO:0043565">
    <property type="term" value="F:sequence-specific DNA binding"/>
    <property type="evidence" value="ECO:0007669"/>
    <property type="project" value="InterPro"/>
</dbReference>
<dbReference type="OrthoDB" id="2552966at2"/>
<dbReference type="InterPro" id="IPR009057">
    <property type="entry name" value="Homeodomain-like_sf"/>
</dbReference>
<dbReference type="Pfam" id="PF12833">
    <property type="entry name" value="HTH_18"/>
    <property type="match status" value="1"/>
</dbReference>
<comment type="caution">
    <text evidence="6">The sequence shown here is derived from an EMBL/GenBank/DDBJ whole genome shotgun (WGS) entry which is preliminary data.</text>
</comment>
<reference evidence="6 7" key="1">
    <citation type="submission" date="2019-05" db="EMBL/GenBank/DDBJ databases">
        <authorList>
            <person name="Narsing Rao M.P."/>
            <person name="Li W.J."/>
        </authorList>
    </citation>
    <scope>NUCLEOTIDE SEQUENCE [LARGE SCALE GENOMIC DNA]</scope>
    <source>
        <strain evidence="6 7">SYSU_K30003</strain>
    </source>
</reference>
<dbReference type="InterPro" id="IPR037923">
    <property type="entry name" value="HTH-like"/>
</dbReference>
<organism evidence="6 7">
    <name type="scientific">Paenibacillus antri</name>
    <dbReference type="NCBI Taxonomy" id="2582848"/>
    <lineage>
        <taxon>Bacteria</taxon>
        <taxon>Bacillati</taxon>
        <taxon>Bacillota</taxon>
        <taxon>Bacilli</taxon>
        <taxon>Bacillales</taxon>
        <taxon>Paenibacillaceae</taxon>
        <taxon>Paenibacillus</taxon>
    </lineage>
</organism>
<accession>A0A5R9G7H3</accession>
<evidence type="ECO:0000256" key="3">
    <source>
        <dbReference type="ARBA" id="ARBA00023159"/>
    </source>
</evidence>
<evidence type="ECO:0000259" key="5">
    <source>
        <dbReference type="PROSITE" id="PS01124"/>
    </source>
</evidence>
<dbReference type="SUPFAM" id="SSF51215">
    <property type="entry name" value="Regulatory protein AraC"/>
    <property type="match status" value="1"/>
</dbReference>
<dbReference type="Gene3D" id="1.10.10.60">
    <property type="entry name" value="Homeodomain-like"/>
    <property type="match status" value="1"/>
</dbReference>
<feature type="domain" description="HTH araC/xylS-type" evidence="5">
    <location>
        <begin position="195"/>
        <end position="276"/>
    </location>
</feature>
<dbReference type="PROSITE" id="PS00041">
    <property type="entry name" value="HTH_ARAC_FAMILY_1"/>
    <property type="match status" value="1"/>
</dbReference>
<dbReference type="Pfam" id="PF02311">
    <property type="entry name" value="AraC_binding"/>
    <property type="match status" value="1"/>
</dbReference>
<keyword evidence="4" id="KW-0804">Transcription</keyword>
<dbReference type="EMBL" id="VCIW01000030">
    <property type="protein sequence ID" value="TLS48693.1"/>
    <property type="molecule type" value="Genomic_DNA"/>
</dbReference>